<gene>
    <name evidence="1" type="ORF">HID58_079875</name>
</gene>
<sequence length="197" mass="20923">MKIEKARNCLDLNVSADADIGDHFVPTIDKQEVMSHSILEGNPINGIAVLKNDHPSSLYGGVRIASRYAIELERSYGVPGSEYVCYPRPHHTDLNITNPTPPPRPQIEVHVEVFSIGSSTEVKTVGEMGGEMNIATIGCSGPGGDVICEKGESLRRGINGSPAKLEGEMIAGGVPQIAQRIYDSNNDGNTGGVGGTR</sequence>
<comment type="caution">
    <text evidence="1">The sequence shown here is derived from an EMBL/GenBank/DDBJ whole genome shotgun (WGS) entry which is preliminary data.</text>
</comment>
<keyword evidence="2" id="KW-1185">Reference proteome</keyword>
<evidence type="ECO:0000313" key="1">
    <source>
        <dbReference type="EMBL" id="KAH0862664.1"/>
    </source>
</evidence>
<name>A0ABQ7Y4K4_BRANA</name>
<dbReference type="Proteomes" id="UP000824890">
    <property type="component" value="Unassembled WGS sequence"/>
</dbReference>
<evidence type="ECO:0000313" key="2">
    <source>
        <dbReference type="Proteomes" id="UP000824890"/>
    </source>
</evidence>
<organism evidence="1 2">
    <name type="scientific">Brassica napus</name>
    <name type="common">Rape</name>
    <dbReference type="NCBI Taxonomy" id="3708"/>
    <lineage>
        <taxon>Eukaryota</taxon>
        <taxon>Viridiplantae</taxon>
        <taxon>Streptophyta</taxon>
        <taxon>Embryophyta</taxon>
        <taxon>Tracheophyta</taxon>
        <taxon>Spermatophyta</taxon>
        <taxon>Magnoliopsida</taxon>
        <taxon>eudicotyledons</taxon>
        <taxon>Gunneridae</taxon>
        <taxon>Pentapetalae</taxon>
        <taxon>rosids</taxon>
        <taxon>malvids</taxon>
        <taxon>Brassicales</taxon>
        <taxon>Brassicaceae</taxon>
        <taxon>Brassiceae</taxon>
        <taxon>Brassica</taxon>
    </lineage>
</organism>
<dbReference type="EMBL" id="JAGKQM010000018">
    <property type="protein sequence ID" value="KAH0862664.1"/>
    <property type="molecule type" value="Genomic_DNA"/>
</dbReference>
<protein>
    <submittedName>
        <fullName evidence="1">Uncharacterized protein</fullName>
    </submittedName>
</protein>
<accession>A0ABQ7Y4K4</accession>
<proteinExistence type="predicted"/>
<reference evidence="1 2" key="1">
    <citation type="submission" date="2021-05" db="EMBL/GenBank/DDBJ databases">
        <title>Genome Assembly of Synthetic Allotetraploid Brassica napus Reveals Homoeologous Exchanges between Subgenomes.</title>
        <authorList>
            <person name="Davis J.T."/>
        </authorList>
    </citation>
    <scope>NUCLEOTIDE SEQUENCE [LARGE SCALE GENOMIC DNA]</scope>
    <source>
        <strain evidence="2">cv. Da-Ae</strain>
        <tissue evidence="1">Seedling</tissue>
    </source>
</reference>